<protein>
    <submittedName>
        <fullName evidence="2">Uncharacterized protein</fullName>
    </submittedName>
</protein>
<feature type="compositionally biased region" description="Pro residues" evidence="1">
    <location>
        <begin position="15"/>
        <end position="24"/>
    </location>
</feature>
<organism evidence="2 3">
    <name type="scientific">Adiantum capillus-veneris</name>
    <name type="common">Maidenhair fern</name>
    <dbReference type="NCBI Taxonomy" id="13818"/>
    <lineage>
        <taxon>Eukaryota</taxon>
        <taxon>Viridiplantae</taxon>
        <taxon>Streptophyta</taxon>
        <taxon>Embryophyta</taxon>
        <taxon>Tracheophyta</taxon>
        <taxon>Polypodiopsida</taxon>
        <taxon>Polypodiidae</taxon>
        <taxon>Polypodiales</taxon>
        <taxon>Pteridineae</taxon>
        <taxon>Pteridaceae</taxon>
        <taxon>Vittarioideae</taxon>
        <taxon>Adiantum</taxon>
    </lineage>
</organism>
<accession>A0A9D4VFQ2</accession>
<evidence type="ECO:0000256" key="1">
    <source>
        <dbReference type="SAM" id="MobiDB-lite"/>
    </source>
</evidence>
<keyword evidence="3" id="KW-1185">Reference proteome</keyword>
<evidence type="ECO:0000313" key="3">
    <source>
        <dbReference type="Proteomes" id="UP000886520"/>
    </source>
</evidence>
<dbReference type="OrthoDB" id="1974129at2759"/>
<dbReference type="Proteomes" id="UP000886520">
    <property type="component" value="Chromosome 1"/>
</dbReference>
<feature type="compositionally biased region" description="Basic residues" evidence="1">
    <location>
        <begin position="128"/>
        <end position="149"/>
    </location>
</feature>
<feature type="region of interest" description="Disordered" evidence="1">
    <location>
        <begin position="115"/>
        <end position="150"/>
    </location>
</feature>
<dbReference type="EMBL" id="JABFUD020000001">
    <property type="protein sequence ID" value="KAI5084582.1"/>
    <property type="molecule type" value="Genomic_DNA"/>
</dbReference>
<evidence type="ECO:0000313" key="2">
    <source>
        <dbReference type="EMBL" id="KAI5084582.1"/>
    </source>
</evidence>
<feature type="compositionally biased region" description="Polar residues" evidence="1">
    <location>
        <begin position="304"/>
        <end position="314"/>
    </location>
</feature>
<reference evidence="2" key="1">
    <citation type="submission" date="2021-01" db="EMBL/GenBank/DDBJ databases">
        <title>Adiantum capillus-veneris genome.</title>
        <authorList>
            <person name="Fang Y."/>
            <person name="Liao Q."/>
        </authorList>
    </citation>
    <scope>NUCLEOTIDE SEQUENCE</scope>
    <source>
        <strain evidence="2">H3</strain>
        <tissue evidence="2">Leaf</tissue>
    </source>
</reference>
<name>A0A9D4VFQ2_ADICA</name>
<dbReference type="PANTHER" id="PTHR33492">
    <property type="entry name" value="OSJNBA0043A12.37 PROTEIN-RELATED"/>
    <property type="match status" value="1"/>
</dbReference>
<dbReference type="PANTHER" id="PTHR33492:SF4">
    <property type="entry name" value="OS02G0174300 PROTEIN"/>
    <property type="match status" value="1"/>
</dbReference>
<sequence length="340" mass="38190">MSFQNPFSFRVGFGTPPPRRPPTLQPTYSTPVSHHTLPGDLNLMSQTQEEDMLGDFSPAGHLSPSPHQPRRVAVTLNTTQSVPLNTNLFPSHFRENLSRNPVALSHALVDVHHLQGTAKDSTPNAPSKKGRRSGRNGNKKAAPKTKKAPSGRFHWDLRAQVVLLEWKKAYDDKRCSVDLYQKIKTNEEQWVDIVALCALQGLVVDWQQAYEKHKRLNALYREINDWERNTPSGKDSYWAMTPAERVAEGKFSHCNFPVELYELMDRLFGMDKAVNPSATVVDTSNGIPCRNSNSSPHVVDPTIDATSFDNTSMNGGVKKKTRKRTHTFDVGLTEATKDQY</sequence>
<feature type="region of interest" description="Disordered" evidence="1">
    <location>
        <begin position="285"/>
        <end position="320"/>
    </location>
</feature>
<proteinExistence type="predicted"/>
<feature type="region of interest" description="Disordered" evidence="1">
    <location>
        <begin position="1"/>
        <end position="30"/>
    </location>
</feature>
<gene>
    <name evidence="2" type="ORF">GOP47_0000751</name>
</gene>
<comment type="caution">
    <text evidence="2">The sequence shown here is derived from an EMBL/GenBank/DDBJ whole genome shotgun (WGS) entry which is preliminary data.</text>
</comment>
<feature type="compositionally biased region" description="Polar residues" evidence="1">
    <location>
        <begin position="285"/>
        <end position="296"/>
    </location>
</feature>
<dbReference type="AlphaFoldDB" id="A0A9D4VFQ2"/>